<protein>
    <submittedName>
        <fullName evidence="2">Uncharacterized protein</fullName>
    </submittedName>
</protein>
<feature type="compositionally biased region" description="Basic and acidic residues" evidence="1">
    <location>
        <begin position="54"/>
        <end position="72"/>
    </location>
</feature>
<dbReference type="OrthoDB" id="7033453at2"/>
<evidence type="ECO:0000313" key="2">
    <source>
        <dbReference type="EMBL" id="ORC61361.1"/>
    </source>
</evidence>
<evidence type="ECO:0000313" key="3">
    <source>
        <dbReference type="Proteomes" id="UP000192815"/>
    </source>
</evidence>
<dbReference type="Proteomes" id="UP000192815">
    <property type="component" value="Unassembled WGS sequence"/>
</dbReference>
<reference evidence="3" key="1">
    <citation type="submission" date="2017-02" db="EMBL/GenBank/DDBJ databases">
        <title>Pseudomonas floridae sp. nov., a novel pathogenic bacterial species isolated from tomato.</title>
        <authorList>
            <person name="Timilsina S."/>
            <person name="Vallad G.E."/>
            <person name="Jones J.B."/>
        </authorList>
    </citation>
    <scope>NUCLEOTIDE SEQUENCE [LARGE SCALE GENOMIC DNA]</scope>
    <source>
        <strain evidence="3">GEV388</strain>
    </source>
</reference>
<name>A0A1X0NB07_9PSED</name>
<proteinExistence type="predicted"/>
<gene>
    <name evidence="2" type="ORF">BZK31_03370</name>
</gene>
<keyword evidence="3" id="KW-1185">Reference proteome</keyword>
<dbReference type="EMBL" id="MUIO01000010">
    <property type="protein sequence ID" value="ORC61361.1"/>
    <property type="molecule type" value="Genomic_DNA"/>
</dbReference>
<dbReference type="RefSeq" id="WP_083181249.1">
    <property type="nucleotide sequence ID" value="NZ_CBCRZR010000003.1"/>
</dbReference>
<sequence length="72" mass="7642">MSKQIVTFTKNWRGYAAGETAGFPQGTADALVESGYAAEAGKKSRKASKPAPKPSDETKSDPVDKPDTDEKP</sequence>
<feature type="region of interest" description="Disordered" evidence="1">
    <location>
        <begin position="37"/>
        <end position="72"/>
    </location>
</feature>
<dbReference type="STRING" id="1958950.BZK31_03370"/>
<organism evidence="2 3">
    <name type="scientific">Pseudomonas floridensis</name>
    <dbReference type="NCBI Taxonomy" id="1958950"/>
    <lineage>
        <taxon>Bacteria</taxon>
        <taxon>Pseudomonadati</taxon>
        <taxon>Pseudomonadota</taxon>
        <taxon>Gammaproteobacteria</taxon>
        <taxon>Pseudomonadales</taxon>
        <taxon>Pseudomonadaceae</taxon>
        <taxon>Pseudomonas</taxon>
    </lineage>
</organism>
<comment type="caution">
    <text evidence="2">The sequence shown here is derived from an EMBL/GenBank/DDBJ whole genome shotgun (WGS) entry which is preliminary data.</text>
</comment>
<evidence type="ECO:0000256" key="1">
    <source>
        <dbReference type="SAM" id="MobiDB-lite"/>
    </source>
</evidence>
<dbReference type="AlphaFoldDB" id="A0A1X0NB07"/>
<accession>A0A1X0NB07</accession>